<protein>
    <submittedName>
        <fullName evidence="2">DUF1949 domain-containing protein</fullName>
    </submittedName>
</protein>
<name>A0ABV6DZ69_9ACTN</name>
<accession>A0ABV6DZ69</accession>
<dbReference type="InterPro" id="IPR015269">
    <property type="entry name" value="UPF0029_Impact_C"/>
</dbReference>
<dbReference type="Pfam" id="PF09186">
    <property type="entry name" value="DUF1949"/>
    <property type="match status" value="1"/>
</dbReference>
<sequence>MRAALAGAVTLRRSLLTELALELDHADAGRVEGDLRGRGVTVLGATHAEQVRLLLAAPADRVDELRAEVAAATGGAAVPAVVGERWVDLPGARP</sequence>
<proteinExistence type="predicted"/>
<comment type="caution">
    <text evidence="2">The sequence shown here is derived from an EMBL/GenBank/DDBJ whole genome shotgun (WGS) entry which is preliminary data.</text>
</comment>
<evidence type="ECO:0000313" key="2">
    <source>
        <dbReference type="EMBL" id="MFC0221963.1"/>
    </source>
</evidence>
<evidence type="ECO:0000259" key="1">
    <source>
        <dbReference type="Pfam" id="PF09186"/>
    </source>
</evidence>
<gene>
    <name evidence="2" type="ORF">ACFFJG_05675</name>
</gene>
<reference evidence="2 3" key="1">
    <citation type="submission" date="2024-09" db="EMBL/GenBank/DDBJ databases">
        <authorList>
            <person name="Sun Q."/>
            <person name="Mori K."/>
        </authorList>
    </citation>
    <scope>NUCLEOTIDE SEQUENCE [LARGE SCALE GENOMIC DNA]</scope>
    <source>
        <strain evidence="2 3">CCM 8654</strain>
    </source>
</reference>
<organism evidence="2 3">
    <name type="scientific">Nocardioides zeicaulis</name>
    <dbReference type="NCBI Taxonomy" id="1776857"/>
    <lineage>
        <taxon>Bacteria</taxon>
        <taxon>Bacillati</taxon>
        <taxon>Actinomycetota</taxon>
        <taxon>Actinomycetes</taxon>
        <taxon>Propionibacteriales</taxon>
        <taxon>Nocardioidaceae</taxon>
        <taxon>Nocardioides</taxon>
    </lineage>
</organism>
<dbReference type="EMBL" id="JBHLXH010000001">
    <property type="protein sequence ID" value="MFC0221963.1"/>
    <property type="molecule type" value="Genomic_DNA"/>
</dbReference>
<dbReference type="Proteomes" id="UP001589698">
    <property type="component" value="Unassembled WGS sequence"/>
</dbReference>
<dbReference type="SUPFAM" id="SSF54980">
    <property type="entry name" value="EF-G C-terminal domain-like"/>
    <property type="match status" value="1"/>
</dbReference>
<dbReference type="InterPro" id="IPR035647">
    <property type="entry name" value="EFG_III/V"/>
</dbReference>
<dbReference type="RefSeq" id="WP_378517627.1">
    <property type="nucleotide sequence ID" value="NZ_CBCSDI010000009.1"/>
</dbReference>
<evidence type="ECO:0000313" key="3">
    <source>
        <dbReference type="Proteomes" id="UP001589698"/>
    </source>
</evidence>
<feature type="domain" description="UPF0029" evidence="1">
    <location>
        <begin position="21"/>
        <end position="75"/>
    </location>
</feature>
<keyword evidence="3" id="KW-1185">Reference proteome</keyword>
<dbReference type="Gene3D" id="3.30.70.240">
    <property type="match status" value="1"/>
</dbReference>